<gene>
    <name evidence="1" type="ORF">PDIGIT_LOCUS12524</name>
</gene>
<proteinExistence type="predicted"/>
<dbReference type="AlphaFoldDB" id="A0A9W4XYA8"/>
<protein>
    <submittedName>
        <fullName evidence="1">Uncharacterized protein</fullName>
    </submittedName>
</protein>
<comment type="caution">
    <text evidence="1">The sequence shown here is derived from an EMBL/GenBank/DDBJ whole genome shotgun (WGS) entry which is preliminary data.</text>
</comment>
<name>A0A9W4XYA8_9PLEO</name>
<evidence type="ECO:0000313" key="2">
    <source>
        <dbReference type="Proteomes" id="UP001152607"/>
    </source>
</evidence>
<reference evidence="1" key="1">
    <citation type="submission" date="2023-01" db="EMBL/GenBank/DDBJ databases">
        <authorList>
            <person name="Van Ghelder C."/>
            <person name="Rancurel C."/>
        </authorList>
    </citation>
    <scope>NUCLEOTIDE SEQUENCE</scope>
    <source>
        <strain evidence="1">CNCM I-4278</strain>
    </source>
</reference>
<organism evidence="1 2">
    <name type="scientific">Periconia digitata</name>
    <dbReference type="NCBI Taxonomy" id="1303443"/>
    <lineage>
        <taxon>Eukaryota</taxon>
        <taxon>Fungi</taxon>
        <taxon>Dikarya</taxon>
        <taxon>Ascomycota</taxon>
        <taxon>Pezizomycotina</taxon>
        <taxon>Dothideomycetes</taxon>
        <taxon>Pleosporomycetidae</taxon>
        <taxon>Pleosporales</taxon>
        <taxon>Massarineae</taxon>
        <taxon>Periconiaceae</taxon>
        <taxon>Periconia</taxon>
    </lineage>
</organism>
<sequence>MRKSTLHTLAVPPGIGCTISSRWIISRLCRHTGILGFRSTSRTASTVISQHCIRSLVPMNASSSSHLDHPSTVMPSPSPILSKQFWYTAPDANVASNIIISKTVALLLSLLQKRIRGRQTSFAVIKMARVLSPS</sequence>
<accession>A0A9W4XYA8</accession>
<keyword evidence="2" id="KW-1185">Reference proteome</keyword>
<dbReference type="Proteomes" id="UP001152607">
    <property type="component" value="Unassembled WGS sequence"/>
</dbReference>
<evidence type="ECO:0000313" key="1">
    <source>
        <dbReference type="EMBL" id="CAI6339367.1"/>
    </source>
</evidence>
<dbReference type="EMBL" id="CAOQHR010000009">
    <property type="protein sequence ID" value="CAI6339367.1"/>
    <property type="molecule type" value="Genomic_DNA"/>
</dbReference>